<name>A0A074ZIQ6_OPIVI</name>
<organism evidence="2 3">
    <name type="scientific">Opisthorchis viverrini</name>
    <name type="common">Southeast Asian liver fluke</name>
    <dbReference type="NCBI Taxonomy" id="6198"/>
    <lineage>
        <taxon>Eukaryota</taxon>
        <taxon>Metazoa</taxon>
        <taxon>Spiralia</taxon>
        <taxon>Lophotrochozoa</taxon>
        <taxon>Platyhelminthes</taxon>
        <taxon>Trematoda</taxon>
        <taxon>Digenea</taxon>
        <taxon>Opisthorchiida</taxon>
        <taxon>Opisthorchiata</taxon>
        <taxon>Opisthorchiidae</taxon>
        <taxon>Opisthorchis</taxon>
    </lineage>
</organism>
<evidence type="ECO:0000256" key="1">
    <source>
        <dbReference type="SAM" id="MobiDB-lite"/>
    </source>
</evidence>
<dbReference type="CTD" id="20328007"/>
<dbReference type="RefSeq" id="XP_009169082.1">
    <property type="nucleotide sequence ID" value="XM_009170818.1"/>
</dbReference>
<feature type="compositionally biased region" description="Basic and acidic residues" evidence="1">
    <location>
        <begin position="54"/>
        <end position="70"/>
    </location>
</feature>
<dbReference type="AlphaFoldDB" id="A0A074ZIQ6"/>
<gene>
    <name evidence="2" type="ORF">T265_13840</name>
</gene>
<proteinExistence type="predicted"/>
<keyword evidence="3" id="KW-1185">Reference proteome</keyword>
<dbReference type="EMBL" id="KL596729">
    <property type="protein sequence ID" value="KER27193.1"/>
    <property type="molecule type" value="Genomic_DNA"/>
</dbReference>
<dbReference type="GeneID" id="20328007"/>
<reference evidence="2 3" key="1">
    <citation type="submission" date="2013-11" db="EMBL/GenBank/DDBJ databases">
        <title>Opisthorchis viverrini - life in the bile duct.</title>
        <authorList>
            <person name="Young N.D."/>
            <person name="Nagarajan N."/>
            <person name="Lin S.J."/>
            <person name="Korhonen P.K."/>
            <person name="Jex A.R."/>
            <person name="Hall R.S."/>
            <person name="Safavi-Hemami H."/>
            <person name="Kaewkong W."/>
            <person name="Bertrand D."/>
            <person name="Gao S."/>
            <person name="Seet Q."/>
            <person name="Wongkham S."/>
            <person name="Teh B.T."/>
            <person name="Wongkham C."/>
            <person name="Intapan P.M."/>
            <person name="Maleewong W."/>
            <person name="Yang X."/>
            <person name="Hu M."/>
            <person name="Wang Z."/>
            <person name="Hofmann A."/>
            <person name="Sternberg P.W."/>
            <person name="Tan P."/>
            <person name="Wang J."/>
            <person name="Gasser R.B."/>
        </authorList>
    </citation>
    <scope>NUCLEOTIDE SEQUENCE [LARGE SCALE GENOMIC DNA]</scope>
</reference>
<accession>A0A074ZIQ6</accession>
<evidence type="ECO:0000313" key="2">
    <source>
        <dbReference type="EMBL" id="KER27193.1"/>
    </source>
</evidence>
<sequence>RIQETIHVFEKYTQLQNNLVFTRGSTESLVYDILQLNVLYTGRLMIHEDDDTPEAQRHTGEPKDSSHGELRHNRLSLRVSLNLIFYLNPNYTKLAKYKVICKQIRFCEKLT</sequence>
<evidence type="ECO:0000313" key="3">
    <source>
        <dbReference type="Proteomes" id="UP000054324"/>
    </source>
</evidence>
<protein>
    <submittedName>
        <fullName evidence="2">Uncharacterized protein</fullName>
    </submittedName>
</protein>
<dbReference type="Proteomes" id="UP000054324">
    <property type="component" value="Unassembled WGS sequence"/>
</dbReference>
<feature type="non-terminal residue" evidence="2">
    <location>
        <position position="1"/>
    </location>
</feature>
<dbReference type="KEGG" id="ovi:T265_13840"/>
<feature type="region of interest" description="Disordered" evidence="1">
    <location>
        <begin position="50"/>
        <end position="70"/>
    </location>
</feature>